<name>A0A7C4EKR7_9BACT</name>
<keyword evidence="4 8" id="KW-0547">Nucleotide-binding</keyword>
<proteinExistence type="inferred from homology"/>
<dbReference type="Gene3D" id="3.30.470.20">
    <property type="entry name" value="ATP-grasp fold, B domain"/>
    <property type="match status" value="1"/>
</dbReference>
<keyword evidence="5 8" id="KW-0658">Purine biosynthesis</keyword>
<dbReference type="InterPro" id="IPR018236">
    <property type="entry name" value="SAICAR_synthetase_CS"/>
</dbReference>
<evidence type="ECO:0000256" key="3">
    <source>
        <dbReference type="ARBA" id="ARBA00022598"/>
    </source>
</evidence>
<evidence type="ECO:0000259" key="9">
    <source>
        <dbReference type="Pfam" id="PF01259"/>
    </source>
</evidence>
<dbReference type="NCBIfam" id="TIGR00081">
    <property type="entry name" value="purC"/>
    <property type="match status" value="1"/>
</dbReference>
<dbReference type="InterPro" id="IPR001636">
    <property type="entry name" value="SAICAR_synth"/>
</dbReference>
<dbReference type="PANTHER" id="PTHR43700:SF1">
    <property type="entry name" value="PHOSPHORIBOSYLAMINOIMIDAZOLE-SUCCINOCARBOXAMIDE SYNTHASE"/>
    <property type="match status" value="1"/>
</dbReference>
<dbReference type="Gene3D" id="3.30.200.20">
    <property type="entry name" value="Phosphorylase Kinase, domain 1"/>
    <property type="match status" value="1"/>
</dbReference>
<comment type="caution">
    <text evidence="10">The sequence shown here is derived from an EMBL/GenBank/DDBJ whole genome shotgun (WGS) entry which is preliminary data.</text>
</comment>
<dbReference type="GO" id="GO:0005737">
    <property type="term" value="C:cytoplasm"/>
    <property type="evidence" value="ECO:0007669"/>
    <property type="project" value="TreeGrafter"/>
</dbReference>
<protein>
    <recommendedName>
        <fullName evidence="8">Phosphoribosylaminoimidazole-succinocarboxamide synthase</fullName>
        <ecNumber evidence="8">6.3.2.6</ecNumber>
    </recommendedName>
    <alternativeName>
        <fullName evidence="8">SAICAR synthetase</fullName>
    </alternativeName>
</protein>
<sequence length="292" mass="33214">MQELVLKTDLKGVKLLRRGKVRDIYEVEDYLLIVATDRVSAFDVILPTGIPGKGRILTQISIFWFNQVKEIVENHIVSVDVGEFPQPLPEYRNVLEGRSMLVKKANPLPVECIVRGYLSGSGWIDYQKTGMVCGIRLPGGLSESAKLPEPIFTPSTKAEHGHDINISFEETIKILGKETAEKIRELSLSIYKKASEIAERKGIIIADTKMEFGFCNGSLILIDELLTPDSSRFWSKKIYEPGKPQDSYDKQIVRDYLLFIKWDKKPPAPELPEEIVRKTVERYEEIFKILTS</sequence>
<dbReference type="UniPathway" id="UPA00074">
    <property type="reaction ID" value="UER00131"/>
</dbReference>
<dbReference type="PROSITE" id="PS01057">
    <property type="entry name" value="SAICAR_SYNTHETASE_1"/>
    <property type="match status" value="1"/>
</dbReference>
<comment type="similarity">
    <text evidence="2 8">Belongs to the SAICAR synthetase family.</text>
</comment>
<dbReference type="EC" id="6.3.2.6" evidence="8"/>
<comment type="catalytic activity">
    <reaction evidence="7 8">
        <text>5-amino-1-(5-phospho-D-ribosyl)imidazole-4-carboxylate + L-aspartate + ATP = (2S)-2-[5-amino-1-(5-phospho-beta-D-ribosyl)imidazole-4-carboxamido]succinate + ADP + phosphate + 2 H(+)</text>
        <dbReference type="Rhea" id="RHEA:22628"/>
        <dbReference type="ChEBI" id="CHEBI:15378"/>
        <dbReference type="ChEBI" id="CHEBI:29991"/>
        <dbReference type="ChEBI" id="CHEBI:30616"/>
        <dbReference type="ChEBI" id="CHEBI:43474"/>
        <dbReference type="ChEBI" id="CHEBI:58443"/>
        <dbReference type="ChEBI" id="CHEBI:77657"/>
        <dbReference type="ChEBI" id="CHEBI:456216"/>
        <dbReference type="EC" id="6.3.2.6"/>
    </reaction>
</comment>
<dbReference type="InterPro" id="IPR028923">
    <property type="entry name" value="SAICAR_synt/ADE2_N"/>
</dbReference>
<evidence type="ECO:0000256" key="5">
    <source>
        <dbReference type="ARBA" id="ARBA00022755"/>
    </source>
</evidence>
<evidence type="ECO:0000256" key="8">
    <source>
        <dbReference type="HAMAP-Rule" id="MF_00137"/>
    </source>
</evidence>
<feature type="domain" description="SAICAR synthetase/ADE2 N-terminal" evidence="9">
    <location>
        <begin position="16"/>
        <end position="264"/>
    </location>
</feature>
<reference evidence="10" key="1">
    <citation type="journal article" date="2020" name="mSystems">
        <title>Genome- and Community-Level Interaction Insights into Carbon Utilization and Element Cycling Functions of Hydrothermarchaeota in Hydrothermal Sediment.</title>
        <authorList>
            <person name="Zhou Z."/>
            <person name="Liu Y."/>
            <person name="Xu W."/>
            <person name="Pan J."/>
            <person name="Luo Z.H."/>
            <person name="Li M."/>
        </authorList>
    </citation>
    <scope>NUCLEOTIDE SEQUENCE [LARGE SCALE GENOMIC DNA]</scope>
    <source>
        <strain evidence="10">SpSt-788</strain>
    </source>
</reference>
<dbReference type="FunFam" id="3.30.200.20:FF:000392">
    <property type="entry name" value="Phosphoribosylaminoimidazole-succinocarboxamide synthase"/>
    <property type="match status" value="1"/>
</dbReference>
<dbReference type="SUPFAM" id="SSF56104">
    <property type="entry name" value="SAICAR synthase-like"/>
    <property type="match status" value="1"/>
</dbReference>
<dbReference type="NCBIfam" id="NF010568">
    <property type="entry name" value="PRK13961.1"/>
    <property type="match status" value="1"/>
</dbReference>
<dbReference type="Pfam" id="PF01259">
    <property type="entry name" value="SAICAR_synt"/>
    <property type="match status" value="1"/>
</dbReference>
<accession>A0A7C4EKR7</accession>
<evidence type="ECO:0000256" key="1">
    <source>
        <dbReference type="ARBA" id="ARBA00004672"/>
    </source>
</evidence>
<dbReference type="GO" id="GO:0004639">
    <property type="term" value="F:phosphoribosylaminoimidazolesuccinocarboxamide synthase activity"/>
    <property type="evidence" value="ECO:0007669"/>
    <property type="project" value="UniProtKB-UniRule"/>
</dbReference>
<dbReference type="AlphaFoldDB" id="A0A7C4EKR7"/>
<organism evidence="10">
    <name type="scientific">Thermodesulfovibrio aggregans</name>
    <dbReference type="NCBI Taxonomy" id="86166"/>
    <lineage>
        <taxon>Bacteria</taxon>
        <taxon>Pseudomonadati</taxon>
        <taxon>Nitrospirota</taxon>
        <taxon>Thermodesulfovibrionia</taxon>
        <taxon>Thermodesulfovibrionales</taxon>
        <taxon>Thermodesulfovibrionaceae</taxon>
        <taxon>Thermodesulfovibrio</taxon>
    </lineage>
</organism>
<evidence type="ECO:0000313" key="10">
    <source>
        <dbReference type="EMBL" id="HGG99045.1"/>
    </source>
</evidence>
<dbReference type="GO" id="GO:0006189">
    <property type="term" value="P:'de novo' IMP biosynthetic process"/>
    <property type="evidence" value="ECO:0007669"/>
    <property type="project" value="UniProtKB-UniRule"/>
</dbReference>
<keyword evidence="6 8" id="KW-0067">ATP-binding</keyword>
<evidence type="ECO:0000256" key="7">
    <source>
        <dbReference type="ARBA" id="ARBA00048475"/>
    </source>
</evidence>
<comment type="pathway">
    <text evidence="1 8">Purine metabolism; IMP biosynthesis via de novo pathway; 5-amino-1-(5-phospho-D-ribosyl)imidazole-4-carboxamide from 5-amino-1-(5-phospho-D-ribosyl)imidazole-4-carboxylate: step 1/2.</text>
</comment>
<evidence type="ECO:0000256" key="6">
    <source>
        <dbReference type="ARBA" id="ARBA00022840"/>
    </source>
</evidence>
<dbReference type="FunFam" id="3.30.470.20:FF:000015">
    <property type="entry name" value="Phosphoribosylaminoimidazole-succinocarboxamide synthase"/>
    <property type="match status" value="1"/>
</dbReference>
<dbReference type="CDD" id="cd01414">
    <property type="entry name" value="SAICAR_synt_Sc"/>
    <property type="match status" value="1"/>
</dbReference>
<dbReference type="PANTHER" id="PTHR43700">
    <property type="entry name" value="PHOSPHORIBOSYLAMINOIMIDAZOLE-SUCCINOCARBOXAMIDE SYNTHASE"/>
    <property type="match status" value="1"/>
</dbReference>
<dbReference type="EMBL" id="DTHO01000011">
    <property type="protein sequence ID" value="HGG99045.1"/>
    <property type="molecule type" value="Genomic_DNA"/>
</dbReference>
<gene>
    <name evidence="8" type="primary">purC</name>
    <name evidence="10" type="ORF">ENV75_01120</name>
</gene>
<evidence type="ECO:0000256" key="2">
    <source>
        <dbReference type="ARBA" id="ARBA00010190"/>
    </source>
</evidence>
<evidence type="ECO:0000256" key="4">
    <source>
        <dbReference type="ARBA" id="ARBA00022741"/>
    </source>
</evidence>
<dbReference type="HAMAP" id="MF_00137">
    <property type="entry name" value="SAICAR_synth"/>
    <property type="match status" value="1"/>
</dbReference>
<keyword evidence="3 8" id="KW-0436">Ligase</keyword>
<dbReference type="GO" id="GO:0005524">
    <property type="term" value="F:ATP binding"/>
    <property type="evidence" value="ECO:0007669"/>
    <property type="project" value="UniProtKB-KW"/>
</dbReference>